<dbReference type="Gramene" id="TraesMAC6B03G03435260.1">
    <property type="protein sequence ID" value="TraesMAC6B03G03435260.1.CDS1"/>
    <property type="gene ID" value="TraesMAC6B03G03435260"/>
</dbReference>
<dbReference type="InterPro" id="IPR036047">
    <property type="entry name" value="F-box-like_dom_sf"/>
</dbReference>
<dbReference type="Gramene" id="TraesCLE_scaffold_105012_01G000200.1">
    <property type="protein sequence ID" value="TraesCLE_scaffold_105012_01G000200.1"/>
    <property type="gene ID" value="TraesCLE_scaffold_105012_01G000200"/>
</dbReference>
<sequence>MMMADNKSMAMLPEEMITEVLVRLPVKAILRSRAVCRRWAALVSSEEFCAAKEAAGAGSATEPVKLLFLSRTARFDSTEVRPSDDDGGMPLLTLNGMRRDEARMTSTPCRGLTLLHDPYGGFYVLNAATRAVTMLPPCEDKILHSTTAGLGFDAKTKESKVVRLFIGDGVTPWEAFTRARCEVHTLGGDRWRTISVEGVPCKFAEAALFGAVCDKLAPVFADGFLHWLIHPKFHFATRPAAAVLSFSVADETFSWVRAPPFDWEGAHLTELDSGLCMVREDLLPRASVLSSLEIWKVREDNGGWSLEHRVDLVRLGYKTGYVLTVPQYVRVVGKQGKKMILATSFGRVFAYDLMSQTLELILRLGGISRYETERPVARISLFKERLTPVQRHGAKLQ</sequence>
<dbReference type="Gramene" id="TraesKAR6D01G0025480.1">
    <property type="protein sequence ID" value="cds.TraesKAR6D01G0025480.1"/>
    <property type="gene ID" value="TraesKAR6D01G0025480"/>
</dbReference>
<dbReference type="PROSITE" id="PS50181">
    <property type="entry name" value="FBOX"/>
    <property type="match status" value="1"/>
</dbReference>
<dbReference type="Gramene" id="TraesCS6D03G0124000.1">
    <property type="protein sequence ID" value="TraesCS6D03G0124000.1.CDS1"/>
    <property type="gene ID" value="TraesCS6D03G0124000"/>
</dbReference>
<dbReference type="Gene3D" id="1.20.1280.50">
    <property type="match status" value="1"/>
</dbReference>
<dbReference type="Gramene" id="TraesROB_scaffold_075682_01G000200.1">
    <property type="protein sequence ID" value="TraesROB_scaffold_075682_01G000200.1"/>
    <property type="gene ID" value="TraesROB_scaffold_075682_01G000200"/>
</dbReference>
<dbReference type="Gramene" id="TraesPARA_EIv1.0_2210660.1">
    <property type="protein sequence ID" value="TraesPARA_EIv1.0_2210660.1.CDS1"/>
    <property type="gene ID" value="TraesPARA_EIv1.0_2210660"/>
</dbReference>
<reference evidence="2" key="2">
    <citation type="submission" date="2018-10" db="UniProtKB">
        <authorList>
            <consortium name="EnsemblPlants"/>
        </authorList>
    </citation>
    <scope>IDENTIFICATION</scope>
</reference>
<dbReference type="Gramene" id="TraesRN6D0100138600.1">
    <property type="protein sequence ID" value="TraesRN6D0100138600.1"/>
    <property type="gene ID" value="TraesRN6D0100138600"/>
</dbReference>
<dbReference type="PANTHER" id="PTHR31672:SF2">
    <property type="entry name" value="F-BOX DOMAIN-CONTAINING PROTEIN"/>
    <property type="match status" value="1"/>
</dbReference>
<dbReference type="Gramene" id="TraesSTA6D03G03652180.1">
    <property type="protein sequence ID" value="TraesSTA6D03G03652180.1.CDS1"/>
    <property type="gene ID" value="TraesSTA6D03G03652180"/>
</dbReference>
<protein>
    <recommendedName>
        <fullName evidence="1">F-box domain-containing protein</fullName>
    </recommendedName>
</protein>
<proteinExistence type="predicted"/>
<dbReference type="Gramene" id="TraesJAGUn03G04489840.1">
    <property type="protein sequence ID" value="TraesJAGUn03G04489840.1.CDS1"/>
    <property type="gene ID" value="TraesJAGUn03G04489840"/>
</dbReference>
<dbReference type="InterPro" id="IPR050796">
    <property type="entry name" value="SCF_F-box_component"/>
</dbReference>
<organism evidence="2">
    <name type="scientific">Triticum aestivum</name>
    <name type="common">Wheat</name>
    <dbReference type="NCBI Taxonomy" id="4565"/>
    <lineage>
        <taxon>Eukaryota</taxon>
        <taxon>Viridiplantae</taxon>
        <taxon>Streptophyta</taxon>
        <taxon>Embryophyta</taxon>
        <taxon>Tracheophyta</taxon>
        <taxon>Spermatophyta</taxon>
        <taxon>Magnoliopsida</taxon>
        <taxon>Liliopsida</taxon>
        <taxon>Poales</taxon>
        <taxon>Poaceae</taxon>
        <taxon>BOP clade</taxon>
        <taxon>Pooideae</taxon>
        <taxon>Triticodae</taxon>
        <taxon>Triticeae</taxon>
        <taxon>Triticinae</taxon>
        <taxon>Triticum</taxon>
    </lineage>
</organism>
<dbReference type="AlphaFoldDB" id="A0A3B6QA98"/>
<dbReference type="InterPro" id="IPR013187">
    <property type="entry name" value="F-box-assoc_dom_typ3"/>
</dbReference>
<dbReference type="STRING" id="4565.A0A3B6QA98"/>
<feature type="domain" description="F-box" evidence="1">
    <location>
        <begin position="6"/>
        <end position="48"/>
    </location>
</feature>
<dbReference type="Pfam" id="PF00646">
    <property type="entry name" value="F-box"/>
    <property type="match status" value="1"/>
</dbReference>
<dbReference type="OMA" id="RWRTISV"/>
<keyword evidence="3" id="KW-1185">Reference proteome</keyword>
<evidence type="ECO:0000313" key="2">
    <source>
        <dbReference type="EnsemblPlants" id="TraesCS6D02G060000.1.cds1"/>
    </source>
</evidence>
<dbReference type="Pfam" id="PF08268">
    <property type="entry name" value="FBA_3"/>
    <property type="match status" value="1"/>
</dbReference>
<evidence type="ECO:0000259" key="1">
    <source>
        <dbReference type="PROSITE" id="PS50181"/>
    </source>
</evidence>
<name>A0A3B6QA98_WHEAT</name>
<evidence type="ECO:0000313" key="3">
    <source>
        <dbReference type="Proteomes" id="UP000019116"/>
    </source>
</evidence>
<dbReference type="Gramene" id="TraesJUL6D03G03692190.1">
    <property type="protein sequence ID" value="TraesJUL6D03G03692190.1.CDS1"/>
    <property type="gene ID" value="TraesJUL6D03G03692190"/>
</dbReference>
<dbReference type="SUPFAM" id="SSF81383">
    <property type="entry name" value="F-box domain"/>
    <property type="match status" value="1"/>
</dbReference>
<dbReference type="PANTHER" id="PTHR31672">
    <property type="entry name" value="BNACNNG10540D PROTEIN"/>
    <property type="match status" value="1"/>
</dbReference>
<dbReference type="OrthoDB" id="693519at2759"/>
<dbReference type="InterPro" id="IPR001810">
    <property type="entry name" value="F-box_dom"/>
</dbReference>
<dbReference type="Gramene" id="TraesSYM6D03G03605500.1">
    <property type="protein sequence ID" value="TraesSYM6D03G03605500.1.CDS1"/>
    <property type="gene ID" value="TraesSYM6D03G03605500"/>
</dbReference>
<dbReference type="SMART" id="SM00256">
    <property type="entry name" value="FBOX"/>
    <property type="match status" value="1"/>
</dbReference>
<dbReference type="Gramene" id="TraesWEE_scaffold_093323_01G000200.1">
    <property type="protein sequence ID" value="TraesWEE_scaffold_093323_01G000200.1"/>
    <property type="gene ID" value="TraesWEE_scaffold_093323_01G000200"/>
</dbReference>
<dbReference type="InterPro" id="IPR017451">
    <property type="entry name" value="F-box-assoc_interact_dom"/>
</dbReference>
<dbReference type="CDD" id="cd22157">
    <property type="entry name" value="F-box_AtFBW1-like"/>
    <property type="match status" value="1"/>
</dbReference>
<dbReference type="Gramene" id="TraesARI6D03G03624270.1">
    <property type="protein sequence ID" value="TraesARI6D03G03624270.1.CDS1"/>
    <property type="gene ID" value="TraesARI6D03G03624270"/>
</dbReference>
<reference evidence="2" key="1">
    <citation type="submission" date="2018-08" db="EMBL/GenBank/DDBJ databases">
        <authorList>
            <person name="Rossello M."/>
        </authorList>
    </citation>
    <scope>NUCLEOTIDE SEQUENCE [LARGE SCALE GENOMIC DNA]</scope>
    <source>
        <strain evidence="2">cv. Chinese Spring</strain>
    </source>
</reference>
<dbReference type="Gramene" id="TraesLDM6D03G03662700.1">
    <property type="protein sequence ID" value="TraesLDM6D03G03662700.1.CDS1"/>
    <property type="gene ID" value="TraesLDM6D03G03662700"/>
</dbReference>
<dbReference type="Gramene" id="TraesCS6D02G060000.1">
    <property type="protein sequence ID" value="TraesCS6D02G060000.1.cds1"/>
    <property type="gene ID" value="TraesCS6D02G060000"/>
</dbReference>
<dbReference type="Gramene" id="TraesCAD_scaffold_087419_01G000100.1">
    <property type="protein sequence ID" value="TraesCAD_scaffold_087419_01G000100.1"/>
    <property type="gene ID" value="TraesCAD_scaffold_087419_01G000100"/>
</dbReference>
<dbReference type="Proteomes" id="UP000019116">
    <property type="component" value="Chromosome 6D"/>
</dbReference>
<dbReference type="EnsemblPlants" id="TraesCS6D02G060000.1">
    <property type="protein sequence ID" value="TraesCS6D02G060000.1.cds1"/>
    <property type="gene ID" value="TraesCS6D02G060000"/>
</dbReference>
<accession>A0A3B6QA98</accession>
<dbReference type="NCBIfam" id="TIGR01640">
    <property type="entry name" value="F_box_assoc_1"/>
    <property type="match status" value="1"/>
</dbReference>